<evidence type="ECO:0000256" key="2">
    <source>
        <dbReference type="ARBA" id="ARBA00022692"/>
    </source>
</evidence>
<dbReference type="GO" id="GO:0016020">
    <property type="term" value="C:membrane"/>
    <property type="evidence" value="ECO:0007669"/>
    <property type="project" value="UniProtKB-SubCell"/>
</dbReference>
<dbReference type="Proteomes" id="UP000612055">
    <property type="component" value="Unassembled WGS sequence"/>
</dbReference>
<comment type="caution">
    <text evidence="4">The sequence shown here is derived from an EMBL/GenBank/DDBJ whole genome shotgun (WGS) entry which is preliminary data.</text>
</comment>
<gene>
    <name evidence="4" type="ORF">HYH03_012744</name>
</gene>
<evidence type="ECO:0008006" key="6">
    <source>
        <dbReference type="Google" id="ProtNLM"/>
    </source>
</evidence>
<evidence type="ECO:0000256" key="3">
    <source>
        <dbReference type="ARBA" id="ARBA00022989"/>
    </source>
</evidence>
<protein>
    <recommendedName>
        <fullName evidence="6">Glycosyltransferase family 92 protein</fullName>
    </recommendedName>
</protein>
<dbReference type="PANTHER" id="PTHR21461:SF69">
    <property type="entry name" value="GLYCOSYLTRANSFERASE FAMILY 92 PROTEIN"/>
    <property type="match status" value="1"/>
</dbReference>
<dbReference type="GO" id="GO:0016757">
    <property type="term" value="F:glycosyltransferase activity"/>
    <property type="evidence" value="ECO:0007669"/>
    <property type="project" value="TreeGrafter"/>
</dbReference>
<name>A0A835XRH5_9CHLO</name>
<accession>A0A835XRH5</accession>
<dbReference type="AlphaFoldDB" id="A0A835XRH5"/>
<organism evidence="4 5">
    <name type="scientific">Edaphochlamys debaryana</name>
    <dbReference type="NCBI Taxonomy" id="47281"/>
    <lineage>
        <taxon>Eukaryota</taxon>
        <taxon>Viridiplantae</taxon>
        <taxon>Chlorophyta</taxon>
        <taxon>core chlorophytes</taxon>
        <taxon>Chlorophyceae</taxon>
        <taxon>CS clade</taxon>
        <taxon>Chlamydomonadales</taxon>
        <taxon>Chlamydomonadales incertae sedis</taxon>
        <taxon>Edaphochlamys</taxon>
    </lineage>
</organism>
<evidence type="ECO:0000313" key="5">
    <source>
        <dbReference type="Proteomes" id="UP000612055"/>
    </source>
</evidence>
<dbReference type="PANTHER" id="PTHR21461">
    <property type="entry name" value="GLYCOSYLTRANSFERASE FAMILY 92 PROTEIN"/>
    <property type="match status" value="1"/>
</dbReference>
<dbReference type="EMBL" id="JAEHOE010000080">
    <property type="protein sequence ID" value="KAG2488746.1"/>
    <property type="molecule type" value="Genomic_DNA"/>
</dbReference>
<dbReference type="GO" id="GO:0005737">
    <property type="term" value="C:cytoplasm"/>
    <property type="evidence" value="ECO:0007669"/>
    <property type="project" value="TreeGrafter"/>
</dbReference>
<evidence type="ECO:0000256" key="1">
    <source>
        <dbReference type="ARBA" id="ARBA00004167"/>
    </source>
</evidence>
<evidence type="ECO:0000313" key="4">
    <source>
        <dbReference type="EMBL" id="KAG2488746.1"/>
    </source>
</evidence>
<keyword evidence="3" id="KW-0472">Membrane</keyword>
<keyword evidence="2" id="KW-0812">Transmembrane</keyword>
<dbReference type="OrthoDB" id="2526284at2759"/>
<keyword evidence="5" id="KW-1185">Reference proteome</keyword>
<comment type="subcellular location">
    <subcellularLocation>
        <location evidence="1">Membrane</location>
        <topology evidence="1">Single-pass membrane protein</topology>
    </subcellularLocation>
</comment>
<proteinExistence type="predicted"/>
<sequence>MSLATQGFAYKQCIRVGKTRHRWIAFIDTDEYIFVKGSTCPSLPAILPSFNSFPALGLNWVFFGSSGHNTRPTAGALNSYSKCLPSKHGVCEHVKSIVNTKYVEGLDWSSHHFTYTNGAKAVNENKVPFDGPWSRPASHNRLVLHHYFSRSREEFEQKTLRGAADGQPSKNMGDFERYNAAATENCTDGLRFWPRCCGGSNLTEDTRWLCSGVARFALQAASGGAGAGGAGSATAGAVKPAMLRL</sequence>
<keyword evidence="3" id="KW-1133">Transmembrane helix</keyword>
<reference evidence="4" key="1">
    <citation type="journal article" date="2020" name="bioRxiv">
        <title>Comparative genomics of Chlamydomonas.</title>
        <authorList>
            <person name="Craig R.J."/>
            <person name="Hasan A.R."/>
            <person name="Ness R.W."/>
            <person name="Keightley P.D."/>
        </authorList>
    </citation>
    <scope>NUCLEOTIDE SEQUENCE</scope>
    <source>
        <strain evidence="4">CCAP 11/70</strain>
    </source>
</reference>